<accession>A0ABM5CIJ3</accession>
<sequence length="310" mass="32569">MLDGPLLARWLAAAFALTLLLAALRPSAAYFGPGPRDRFGGTPRPVRRARPGRACCLPPSSGSLPRALLRSVVCAVWARLSDVPSCHSSFLALSSGMPSRASFGDPRCALQMGTLRTRWHRAGSPPAVPRLPAFQPRATPGAEATFKSCPAPVLGALQPVPGYRPPPVVTCSLSPGPGAGAQRPGRQRAPLVQKCGTARAGRGRLGEEPCRCILFSKKIKYFHGKLSLCVFLHSPLLLFLSPGLSSRVSSLSPSPRDPTPQPGLWLWVWPAWGPGCAEAGTPLHAICAAFASPSRAEGGSEDGCLAAGPR</sequence>
<name>A0ABM5CIJ3_VICPA</name>
<dbReference type="GeneID" id="102527455"/>
<feature type="signal peptide" evidence="1">
    <location>
        <begin position="1"/>
        <end position="29"/>
    </location>
</feature>
<keyword evidence="2" id="KW-1185">Reference proteome</keyword>
<evidence type="ECO:0000256" key="1">
    <source>
        <dbReference type="SAM" id="SignalP"/>
    </source>
</evidence>
<dbReference type="RefSeq" id="XP_072808474.1">
    <property type="nucleotide sequence ID" value="XM_072952373.1"/>
</dbReference>
<evidence type="ECO:0000313" key="3">
    <source>
        <dbReference type="RefSeq" id="XP_072808474.1"/>
    </source>
</evidence>
<feature type="chain" id="PRO_5046300265" evidence="1">
    <location>
        <begin position="30"/>
        <end position="310"/>
    </location>
</feature>
<evidence type="ECO:0000313" key="2">
    <source>
        <dbReference type="Proteomes" id="UP001652581"/>
    </source>
</evidence>
<organism evidence="2 3">
    <name type="scientific">Vicugna pacos</name>
    <name type="common">Alpaca</name>
    <name type="synonym">Lama pacos</name>
    <dbReference type="NCBI Taxonomy" id="30538"/>
    <lineage>
        <taxon>Eukaryota</taxon>
        <taxon>Metazoa</taxon>
        <taxon>Chordata</taxon>
        <taxon>Craniata</taxon>
        <taxon>Vertebrata</taxon>
        <taxon>Euteleostomi</taxon>
        <taxon>Mammalia</taxon>
        <taxon>Eutheria</taxon>
        <taxon>Laurasiatheria</taxon>
        <taxon>Artiodactyla</taxon>
        <taxon>Tylopoda</taxon>
        <taxon>Camelidae</taxon>
        <taxon>Vicugna</taxon>
    </lineage>
</organism>
<dbReference type="Proteomes" id="UP001652581">
    <property type="component" value="Chromosome 3"/>
</dbReference>
<keyword evidence="1" id="KW-0732">Signal</keyword>
<protein>
    <submittedName>
        <fullName evidence="3">Protein Wnt-9a isoform X3</fullName>
    </submittedName>
</protein>
<proteinExistence type="predicted"/>
<reference evidence="3" key="1">
    <citation type="submission" date="2025-08" db="UniProtKB">
        <authorList>
            <consortium name="RefSeq"/>
        </authorList>
    </citation>
    <scope>IDENTIFICATION</scope>
</reference>
<gene>
    <name evidence="3" type="primary">WNT9A</name>
</gene>